<proteinExistence type="predicted"/>
<keyword evidence="2" id="KW-1185">Reference proteome</keyword>
<sequence length="119" mass="14202">MKIKNIILFLILFSMVNNLFAIEKTYGFSFENSALNAGHIVKKTTKEDKKSGYSFFVEEEDIDENEDEIGQDFNLFYEFQSNFSFQKFIKKVQFSLQKKIAYFSFYHTPLFIVFRNIRL</sequence>
<evidence type="ECO:0000313" key="2">
    <source>
        <dbReference type="Proteomes" id="UP000282832"/>
    </source>
</evidence>
<dbReference type="EMBL" id="SACY01000001">
    <property type="protein sequence ID" value="RVU26567.1"/>
    <property type="molecule type" value="Genomic_DNA"/>
</dbReference>
<evidence type="ECO:0000313" key="1">
    <source>
        <dbReference type="EMBL" id="RVU26567.1"/>
    </source>
</evidence>
<reference evidence="1 2" key="1">
    <citation type="submission" date="2019-01" db="EMBL/GenBank/DDBJ databases">
        <authorList>
            <person name="Chen W.-M."/>
        </authorList>
    </citation>
    <scope>NUCLEOTIDE SEQUENCE [LARGE SCALE GENOMIC DNA]</scope>
    <source>
        <strain evidence="1 2">FSY-15</strain>
    </source>
</reference>
<comment type="caution">
    <text evidence="1">The sequence shown here is derived from an EMBL/GenBank/DDBJ whole genome shotgun (WGS) entry which is preliminary data.</text>
</comment>
<dbReference type="Proteomes" id="UP000282832">
    <property type="component" value="Unassembled WGS sequence"/>
</dbReference>
<dbReference type="RefSeq" id="WP_127802119.1">
    <property type="nucleotide sequence ID" value="NZ_SACY01000001.1"/>
</dbReference>
<accession>A0A437PWC1</accession>
<name>A0A437PWC1_9BACT</name>
<organism evidence="1 2">
    <name type="scientific">Sandaracinomonas limnophila</name>
    <dbReference type="NCBI Taxonomy" id="1862386"/>
    <lineage>
        <taxon>Bacteria</taxon>
        <taxon>Pseudomonadati</taxon>
        <taxon>Bacteroidota</taxon>
        <taxon>Cytophagia</taxon>
        <taxon>Cytophagales</taxon>
        <taxon>Flectobacillaceae</taxon>
        <taxon>Sandaracinomonas</taxon>
    </lineage>
</organism>
<gene>
    <name evidence="1" type="ORF">EOJ36_00820</name>
</gene>
<protein>
    <submittedName>
        <fullName evidence="1">Uncharacterized protein</fullName>
    </submittedName>
</protein>
<dbReference type="AlphaFoldDB" id="A0A437PWC1"/>